<dbReference type="AlphaFoldDB" id="A0A8J8T4P7"/>
<sequence length="328" mass="37250">MYFARGGLPWQGLPAKSKEEKYEQIKIKKAVTSIEDLTVGHPRELCNFLNYSRKLKFDEKPDYQHLITSFRELFVKEGFDFDFKYDWIVKKQALKQRLAASTRQAQRVEEEKRALDTQIQNNSRVNQTQQNQYRNGASQETSPPPRGENTGGGVNPYLTEAKGRDSSQAMKNNMSMVNVMGGITPNESVLYTNTMRQNSNNKQTEGNLGQTSTNQLGLNPRNYEVQMKQRGLRNDFKASAHQILDTQAAGAVPLPNISRQQLQPQSQQKGLSQTRVPNSIQVQHPYMGTDQLHNYGGSAQKTTQQYTTLQQQYLNLNAANAAFMQPHM</sequence>
<dbReference type="SUPFAM" id="SSF56112">
    <property type="entry name" value="Protein kinase-like (PK-like)"/>
    <property type="match status" value="1"/>
</dbReference>
<organism evidence="2 3">
    <name type="scientific">Halteria grandinella</name>
    <dbReference type="NCBI Taxonomy" id="5974"/>
    <lineage>
        <taxon>Eukaryota</taxon>
        <taxon>Sar</taxon>
        <taxon>Alveolata</taxon>
        <taxon>Ciliophora</taxon>
        <taxon>Intramacronucleata</taxon>
        <taxon>Spirotrichea</taxon>
        <taxon>Stichotrichia</taxon>
        <taxon>Sporadotrichida</taxon>
        <taxon>Halteriidae</taxon>
        <taxon>Halteria</taxon>
    </lineage>
</organism>
<dbReference type="Gene3D" id="1.10.510.10">
    <property type="entry name" value="Transferase(Phosphotransferase) domain 1"/>
    <property type="match status" value="1"/>
</dbReference>
<dbReference type="InterPro" id="IPR011009">
    <property type="entry name" value="Kinase-like_dom_sf"/>
</dbReference>
<reference evidence="2" key="1">
    <citation type="submission" date="2019-06" db="EMBL/GenBank/DDBJ databases">
        <authorList>
            <person name="Zheng W."/>
        </authorList>
    </citation>
    <scope>NUCLEOTIDE SEQUENCE</scope>
    <source>
        <strain evidence="2">QDHG01</strain>
    </source>
</reference>
<feature type="compositionally biased region" description="Polar residues" evidence="1">
    <location>
        <begin position="117"/>
        <end position="141"/>
    </location>
</feature>
<dbReference type="OrthoDB" id="5585992at2759"/>
<dbReference type="EMBL" id="RRYP01005836">
    <property type="protein sequence ID" value="TNV81695.1"/>
    <property type="molecule type" value="Genomic_DNA"/>
</dbReference>
<name>A0A8J8T4P7_HALGN</name>
<evidence type="ECO:0000313" key="3">
    <source>
        <dbReference type="Proteomes" id="UP000785679"/>
    </source>
</evidence>
<dbReference type="PANTHER" id="PTHR11909">
    <property type="entry name" value="CASEIN KINASE-RELATED"/>
    <property type="match status" value="1"/>
</dbReference>
<keyword evidence="3" id="KW-1185">Reference proteome</keyword>
<accession>A0A8J8T4P7</accession>
<feature type="region of interest" description="Disordered" evidence="1">
    <location>
        <begin position="109"/>
        <end position="166"/>
    </location>
</feature>
<dbReference type="InterPro" id="IPR050235">
    <property type="entry name" value="CK1_Ser-Thr_kinase"/>
</dbReference>
<protein>
    <recommendedName>
        <fullName evidence="4">Non-specific serine/threonine protein kinase</fullName>
    </recommendedName>
</protein>
<evidence type="ECO:0000313" key="2">
    <source>
        <dbReference type="EMBL" id="TNV81695.1"/>
    </source>
</evidence>
<feature type="region of interest" description="Disordered" evidence="1">
    <location>
        <begin position="198"/>
        <end position="217"/>
    </location>
</feature>
<proteinExistence type="predicted"/>
<comment type="caution">
    <text evidence="2">The sequence shown here is derived from an EMBL/GenBank/DDBJ whole genome shotgun (WGS) entry which is preliminary data.</text>
</comment>
<evidence type="ECO:0008006" key="4">
    <source>
        <dbReference type="Google" id="ProtNLM"/>
    </source>
</evidence>
<evidence type="ECO:0000256" key="1">
    <source>
        <dbReference type="SAM" id="MobiDB-lite"/>
    </source>
</evidence>
<dbReference type="Proteomes" id="UP000785679">
    <property type="component" value="Unassembled WGS sequence"/>
</dbReference>
<gene>
    <name evidence="2" type="ORF">FGO68_gene787</name>
</gene>